<sequence length="281" mass="31098">MTTHFNISLLLDESGSMYSRHAWVIKAYNDFFNQQKLLVIEGETCTVSTYFFNDQVRTIQDKVPITDVSLLTESEYRPTNGTALYDAMIDVLDKMHNFEGRKLFVVITDGMNNSGSKTATDLQEKIESMAVEIVYMGSNQDAILHGAQVGARQDATLEYDDHHFLEAMDSMGNAVSRMRSGETQAIEFTELERSVSGGGGGGSGGGPPVMPPRRPRFMHTLSPLPDTDIEWEPSFVNVSSQGGDITMLQLPPLLPPLRRYESRLRGSSLDSDSSDTDTVVL</sequence>
<dbReference type="SUPFAM" id="SSF53300">
    <property type="entry name" value="vWA-like"/>
    <property type="match status" value="1"/>
</dbReference>
<evidence type="ECO:0000259" key="1">
    <source>
        <dbReference type="Pfam" id="PF00092"/>
    </source>
</evidence>
<protein>
    <recommendedName>
        <fullName evidence="1">VWFA domain-containing protein</fullName>
    </recommendedName>
</protein>
<dbReference type="AlphaFoldDB" id="A0A6C0K4H8"/>
<dbReference type="EMBL" id="MN740787">
    <property type="protein sequence ID" value="QHU11617.1"/>
    <property type="molecule type" value="Genomic_DNA"/>
</dbReference>
<feature type="domain" description="VWFA" evidence="1">
    <location>
        <begin position="6"/>
        <end position="140"/>
    </location>
</feature>
<dbReference type="Gene3D" id="3.40.50.410">
    <property type="entry name" value="von Willebrand factor, type A domain"/>
    <property type="match status" value="1"/>
</dbReference>
<reference evidence="2" key="1">
    <citation type="journal article" date="2020" name="Nature">
        <title>Giant virus diversity and host interactions through global metagenomics.</title>
        <authorList>
            <person name="Schulz F."/>
            <person name="Roux S."/>
            <person name="Paez-Espino D."/>
            <person name="Jungbluth S."/>
            <person name="Walsh D.A."/>
            <person name="Denef V.J."/>
            <person name="McMahon K.D."/>
            <person name="Konstantinidis K.T."/>
            <person name="Eloe-Fadrosh E.A."/>
            <person name="Kyrpides N.C."/>
            <person name="Woyke T."/>
        </authorList>
    </citation>
    <scope>NUCLEOTIDE SEQUENCE</scope>
    <source>
        <strain evidence="2">GVMAG-S-1101169-75</strain>
    </source>
</reference>
<dbReference type="Pfam" id="PF00092">
    <property type="entry name" value="VWA"/>
    <property type="match status" value="1"/>
</dbReference>
<dbReference type="InterPro" id="IPR002035">
    <property type="entry name" value="VWF_A"/>
</dbReference>
<proteinExistence type="predicted"/>
<accession>A0A6C0K4H8</accession>
<dbReference type="InterPro" id="IPR036465">
    <property type="entry name" value="vWFA_dom_sf"/>
</dbReference>
<name>A0A6C0K4H8_9ZZZZ</name>
<organism evidence="2">
    <name type="scientific">viral metagenome</name>
    <dbReference type="NCBI Taxonomy" id="1070528"/>
    <lineage>
        <taxon>unclassified sequences</taxon>
        <taxon>metagenomes</taxon>
        <taxon>organismal metagenomes</taxon>
    </lineage>
</organism>
<dbReference type="CDD" id="cd00198">
    <property type="entry name" value="vWFA"/>
    <property type="match status" value="1"/>
</dbReference>
<evidence type="ECO:0000313" key="2">
    <source>
        <dbReference type="EMBL" id="QHU11617.1"/>
    </source>
</evidence>